<keyword evidence="3" id="KW-0539">Nucleus</keyword>
<dbReference type="GO" id="GO:0071011">
    <property type="term" value="C:precatalytic spliceosome"/>
    <property type="evidence" value="ECO:0007669"/>
    <property type="project" value="TreeGrafter"/>
</dbReference>
<dbReference type="PROSITE" id="PS50102">
    <property type="entry name" value="RRM"/>
    <property type="match status" value="1"/>
</dbReference>
<feature type="region of interest" description="Disordered" evidence="6">
    <location>
        <begin position="192"/>
        <end position="280"/>
    </location>
</feature>
<dbReference type="OrthoDB" id="312955at2759"/>
<keyword evidence="9" id="KW-1185">Reference proteome</keyword>
<evidence type="ECO:0000256" key="1">
    <source>
        <dbReference type="ARBA" id="ARBA00004123"/>
    </source>
</evidence>
<dbReference type="Gene3D" id="3.30.70.330">
    <property type="match status" value="1"/>
</dbReference>
<organism evidence="8 9">
    <name type="scientific">Stentor coeruleus</name>
    <dbReference type="NCBI Taxonomy" id="5963"/>
    <lineage>
        <taxon>Eukaryota</taxon>
        <taxon>Sar</taxon>
        <taxon>Alveolata</taxon>
        <taxon>Ciliophora</taxon>
        <taxon>Postciliodesmatophora</taxon>
        <taxon>Heterotrichea</taxon>
        <taxon>Heterotrichida</taxon>
        <taxon>Stentoridae</taxon>
        <taxon>Stentor</taxon>
    </lineage>
</organism>
<feature type="compositionally biased region" description="Basic residues" evidence="6">
    <location>
        <begin position="195"/>
        <end position="205"/>
    </location>
</feature>
<evidence type="ECO:0000256" key="5">
    <source>
        <dbReference type="PROSITE-ProRule" id="PRU00176"/>
    </source>
</evidence>
<reference evidence="8 9" key="1">
    <citation type="submission" date="2016-11" db="EMBL/GenBank/DDBJ databases">
        <title>The macronuclear genome of Stentor coeruleus: a giant cell with tiny introns.</title>
        <authorList>
            <person name="Slabodnick M."/>
            <person name="Ruby J.G."/>
            <person name="Reiff S.B."/>
            <person name="Swart E.C."/>
            <person name="Gosai S."/>
            <person name="Prabakaran S."/>
            <person name="Witkowska E."/>
            <person name="Larue G.E."/>
            <person name="Fisher S."/>
            <person name="Freeman R.M."/>
            <person name="Gunawardena J."/>
            <person name="Chu W."/>
            <person name="Stover N.A."/>
            <person name="Gregory B.D."/>
            <person name="Nowacki M."/>
            <person name="Derisi J."/>
            <person name="Roy S.W."/>
            <person name="Marshall W.F."/>
            <person name="Sood P."/>
        </authorList>
    </citation>
    <scope>NUCLEOTIDE SEQUENCE [LARGE SCALE GENOMIC DNA]</scope>
    <source>
        <strain evidence="8">WM001</strain>
    </source>
</reference>
<dbReference type="GO" id="GO:0071004">
    <property type="term" value="C:U2-type prespliceosome"/>
    <property type="evidence" value="ECO:0007669"/>
    <property type="project" value="TreeGrafter"/>
</dbReference>
<dbReference type="CDD" id="cd12236">
    <property type="entry name" value="RRM_snRNP70"/>
    <property type="match status" value="1"/>
</dbReference>
<dbReference type="SUPFAM" id="SSF54928">
    <property type="entry name" value="RNA-binding domain, RBD"/>
    <property type="match status" value="1"/>
</dbReference>
<feature type="compositionally biased region" description="Basic residues" evidence="6">
    <location>
        <begin position="237"/>
        <end position="248"/>
    </location>
</feature>
<dbReference type="InterPro" id="IPR000504">
    <property type="entry name" value="RRM_dom"/>
</dbReference>
<dbReference type="AlphaFoldDB" id="A0A1R2B1P5"/>
<feature type="compositionally biased region" description="Basic and acidic residues" evidence="6">
    <location>
        <begin position="58"/>
        <end position="78"/>
    </location>
</feature>
<proteinExistence type="predicted"/>
<sequence>MFIPGGPSMAPFRPPSTTYMPKPELPPHLQSLFNPRPPLPFAKVPIKPKCRPYTGLADHVDMLEEGEPPEREVKETPQARKQREKQEKQEEFQKKLEEEIKNFNPKDYGYESNPYKTIFVSRLDYNTTESRLKKEFDIYGVVKSVKIVRNKEGKSKGYGFIEYENEDDYKNAYKYANGKKIDGKKISVDNERGRTMKGWKPRRLGGGKGVTRALKPNSQNSLSKTDSQYIFNESKGHKPLKSRSRSRSNRNDGRNKNFNHNKKFDNKKFNSRHFENSKNR</sequence>
<dbReference type="SMART" id="SM00360">
    <property type="entry name" value="RRM"/>
    <property type="match status" value="1"/>
</dbReference>
<dbReference type="InterPro" id="IPR035979">
    <property type="entry name" value="RBD_domain_sf"/>
</dbReference>
<keyword evidence="4" id="KW-0687">Ribonucleoprotein</keyword>
<dbReference type="Pfam" id="PF12220">
    <property type="entry name" value="U1snRNP70_N"/>
    <property type="match status" value="1"/>
</dbReference>
<evidence type="ECO:0000256" key="4">
    <source>
        <dbReference type="ARBA" id="ARBA00023274"/>
    </source>
</evidence>
<dbReference type="GO" id="GO:0000398">
    <property type="term" value="P:mRNA splicing, via spliceosome"/>
    <property type="evidence" value="ECO:0007669"/>
    <property type="project" value="TreeGrafter"/>
</dbReference>
<evidence type="ECO:0000256" key="2">
    <source>
        <dbReference type="ARBA" id="ARBA00022884"/>
    </source>
</evidence>
<comment type="subcellular location">
    <subcellularLocation>
        <location evidence="1">Nucleus</location>
    </subcellularLocation>
</comment>
<dbReference type="InterPro" id="IPR051183">
    <property type="entry name" value="U1_U11-U12_snRNP_70-35kDa"/>
</dbReference>
<feature type="compositionally biased region" description="Basic and acidic residues" evidence="6">
    <location>
        <begin position="262"/>
        <end position="280"/>
    </location>
</feature>
<protein>
    <recommendedName>
        <fullName evidence="7">RRM domain-containing protein</fullName>
    </recommendedName>
</protein>
<name>A0A1R2B1P5_9CILI</name>
<feature type="region of interest" description="Disordered" evidence="6">
    <location>
        <begin position="57"/>
        <end position="92"/>
    </location>
</feature>
<dbReference type="GO" id="GO:0005685">
    <property type="term" value="C:U1 snRNP"/>
    <property type="evidence" value="ECO:0007669"/>
    <property type="project" value="TreeGrafter"/>
</dbReference>
<feature type="domain" description="RRM" evidence="7">
    <location>
        <begin position="116"/>
        <end position="193"/>
    </location>
</feature>
<evidence type="ECO:0000256" key="3">
    <source>
        <dbReference type="ARBA" id="ARBA00023242"/>
    </source>
</evidence>
<dbReference type="Pfam" id="PF00076">
    <property type="entry name" value="RRM_1"/>
    <property type="match status" value="1"/>
</dbReference>
<gene>
    <name evidence="8" type="ORF">SteCoe_31311</name>
</gene>
<keyword evidence="2 5" id="KW-0694">RNA-binding</keyword>
<dbReference type="InterPro" id="IPR022023">
    <property type="entry name" value="U1snRNP70_N"/>
</dbReference>
<dbReference type="GO" id="GO:0030619">
    <property type="term" value="F:U1 snRNA binding"/>
    <property type="evidence" value="ECO:0007669"/>
    <property type="project" value="InterPro"/>
</dbReference>
<dbReference type="PANTHER" id="PTHR13952:SF5">
    <property type="entry name" value="U1 SMALL NUCLEAR RIBONUCLEOPROTEIN 70 KDA"/>
    <property type="match status" value="1"/>
</dbReference>
<dbReference type="InterPro" id="IPR012677">
    <property type="entry name" value="Nucleotide-bd_a/b_plait_sf"/>
</dbReference>
<comment type="caution">
    <text evidence="8">The sequence shown here is derived from an EMBL/GenBank/DDBJ whole genome shotgun (WGS) entry which is preliminary data.</text>
</comment>
<evidence type="ECO:0000259" key="7">
    <source>
        <dbReference type="PROSITE" id="PS50102"/>
    </source>
</evidence>
<feature type="region of interest" description="Disordered" evidence="6">
    <location>
        <begin position="1"/>
        <end position="38"/>
    </location>
</feature>
<dbReference type="InterPro" id="IPR034143">
    <property type="entry name" value="snRNP70_RRM"/>
</dbReference>
<feature type="compositionally biased region" description="Polar residues" evidence="6">
    <location>
        <begin position="216"/>
        <end position="231"/>
    </location>
</feature>
<evidence type="ECO:0000313" key="8">
    <source>
        <dbReference type="EMBL" id="OMJ70666.1"/>
    </source>
</evidence>
<dbReference type="GO" id="GO:0003729">
    <property type="term" value="F:mRNA binding"/>
    <property type="evidence" value="ECO:0007669"/>
    <property type="project" value="TreeGrafter"/>
</dbReference>
<dbReference type="FunFam" id="3.30.70.330:FF:000132">
    <property type="entry name" value="Small nuclear ribonucleoprotein U11/U12 subunit 35"/>
    <property type="match status" value="1"/>
</dbReference>
<accession>A0A1R2B1P5</accession>
<dbReference type="Proteomes" id="UP000187209">
    <property type="component" value="Unassembled WGS sequence"/>
</dbReference>
<dbReference type="PANTHER" id="PTHR13952">
    <property type="entry name" value="U1 SMALL NUCLEAR RIBONUCLEOPROTEIN 70 KD"/>
    <property type="match status" value="1"/>
</dbReference>
<evidence type="ECO:0000256" key="6">
    <source>
        <dbReference type="SAM" id="MobiDB-lite"/>
    </source>
</evidence>
<evidence type="ECO:0000313" key="9">
    <source>
        <dbReference type="Proteomes" id="UP000187209"/>
    </source>
</evidence>
<dbReference type="EMBL" id="MPUH01001065">
    <property type="protein sequence ID" value="OMJ70666.1"/>
    <property type="molecule type" value="Genomic_DNA"/>
</dbReference>